<dbReference type="SUPFAM" id="SSF53335">
    <property type="entry name" value="S-adenosyl-L-methionine-dependent methyltransferases"/>
    <property type="match status" value="1"/>
</dbReference>
<dbReference type="EMBL" id="KV749687">
    <property type="protein sequence ID" value="OCL08251.1"/>
    <property type="molecule type" value="Genomic_DNA"/>
</dbReference>
<feature type="domain" description="Methyltransferase" evidence="1">
    <location>
        <begin position="23"/>
        <end position="135"/>
    </location>
</feature>
<dbReference type="InterPro" id="IPR025714">
    <property type="entry name" value="Methyltranfer_dom"/>
</dbReference>
<reference evidence="2 3" key="1">
    <citation type="journal article" date="2016" name="Nat. Commun.">
        <title>Ectomycorrhizal ecology is imprinted in the genome of the dominant symbiotic fungus Cenococcum geophilum.</title>
        <authorList>
            <consortium name="DOE Joint Genome Institute"/>
            <person name="Peter M."/>
            <person name="Kohler A."/>
            <person name="Ohm R.A."/>
            <person name="Kuo A."/>
            <person name="Krutzmann J."/>
            <person name="Morin E."/>
            <person name="Arend M."/>
            <person name="Barry K.W."/>
            <person name="Binder M."/>
            <person name="Choi C."/>
            <person name="Clum A."/>
            <person name="Copeland A."/>
            <person name="Grisel N."/>
            <person name="Haridas S."/>
            <person name="Kipfer T."/>
            <person name="LaButti K."/>
            <person name="Lindquist E."/>
            <person name="Lipzen A."/>
            <person name="Maire R."/>
            <person name="Meier B."/>
            <person name="Mihaltcheva S."/>
            <person name="Molinier V."/>
            <person name="Murat C."/>
            <person name="Poggeler S."/>
            <person name="Quandt C.A."/>
            <person name="Sperisen C."/>
            <person name="Tritt A."/>
            <person name="Tisserant E."/>
            <person name="Crous P.W."/>
            <person name="Henrissat B."/>
            <person name="Nehls U."/>
            <person name="Egli S."/>
            <person name="Spatafora J.W."/>
            <person name="Grigoriev I.V."/>
            <person name="Martin F.M."/>
        </authorList>
    </citation>
    <scope>NUCLEOTIDE SEQUENCE [LARGE SCALE GENOMIC DNA]</scope>
    <source>
        <strain evidence="2 3">CBS 207.34</strain>
    </source>
</reference>
<dbReference type="CDD" id="cd02440">
    <property type="entry name" value="AdoMet_MTases"/>
    <property type="match status" value="1"/>
</dbReference>
<evidence type="ECO:0000313" key="3">
    <source>
        <dbReference type="Proteomes" id="UP000250140"/>
    </source>
</evidence>
<keyword evidence="2" id="KW-0489">Methyltransferase</keyword>
<evidence type="ECO:0000313" key="2">
    <source>
        <dbReference type="EMBL" id="OCL08251.1"/>
    </source>
</evidence>
<name>A0A8E2F0F1_9PEZI</name>
<accession>A0A8E2F0F1</accession>
<dbReference type="PANTHER" id="PTHR43861:SF1">
    <property type="entry name" value="TRANS-ACONITATE 2-METHYLTRANSFERASE"/>
    <property type="match status" value="1"/>
</dbReference>
<sequence>MHDLLGIQLERPLAIAALGDVIGKRTLDLACGTGRYFRLLIELGAASVVGVDISPVVVEGAQEALKGDSRFEFRVADCSKPLQVWIEEDGTFDVIFAGYFLNYASREEDLLGVWHNIYANLKPGGRFVSITTNIMMDMENGIIDFYGFEVRNIGKVKDGWKRRLISYTDPPR</sequence>
<dbReference type="OrthoDB" id="3647at2759"/>
<dbReference type="GO" id="GO:0032259">
    <property type="term" value="P:methylation"/>
    <property type="evidence" value="ECO:0007669"/>
    <property type="project" value="UniProtKB-KW"/>
</dbReference>
<keyword evidence="3" id="KW-1185">Reference proteome</keyword>
<gene>
    <name evidence="2" type="ORF">AOQ84DRAFT_222087</name>
</gene>
<dbReference type="Pfam" id="PF13847">
    <property type="entry name" value="Methyltransf_31"/>
    <property type="match status" value="1"/>
</dbReference>
<evidence type="ECO:0000259" key="1">
    <source>
        <dbReference type="Pfam" id="PF13847"/>
    </source>
</evidence>
<dbReference type="Proteomes" id="UP000250140">
    <property type="component" value="Unassembled WGS sequence"/>
</dbReference>
<dbReference type="GO" id="GO:0008168">
    <property type="term" value="F:methyltransferase activity"/>
    <property type="evidence" value="ECO:0007669"/>
    <property type="project" value="UniProtKB-KW"/>
</dbReference>
<dbReference type="Gene3D" id="3.40.50.150">
    <property type="entry name" value="Vaccinia Virus protein VP39"/>
    <property type="match status" value="1"/>
</dbReference>
<dbReference type="AlphaFoldDB" id="A0A8E2F0F1"/>
<dbReference type="InterPro" id="IPR029063">
    <property type="entry name" value="SAM-dependent_MTases_sf"/>
</dbReference>
<protein>
    <submittedName>
        <fullName evidence="2">S-adenosyl-L-methionine-dependent methyltransferase</fullName>
    </submittedName>
</protein>
<organism evidence="2 3">
    <name type="scientific">Glonium stellatum</name>
    <dbReference type="NCBI Taxonomy" id="574774"/>
    <lineage>
        <taxon>Eukaryota</taxon>
        <taxon>Fungi</taxon>
        <taxon>Dikarya</taxon>
        <taxon>Ascomycota</taxon>
        <taxon>Pezizomycotina</taxon>
        <taxon>Dothideomycetes</taxon>
        <taxon>Pleosporomycetidae</taxon>
        <taxon>Gloniales</taxon>
        <taxon>Gloniaceae</taxon>
        <taxon>Glonium</taxon>
    </lineage>
</organism>
<proteinExistence type="predicted"/>
<dbReference type="PANTHER" id="PTHR43861">
    <property type="entry name" value="TRANS-ACONITATE 2-METHYLTRANSFERASE-RELATED"/>
    <property type="match status" value="1"/>
</dbReference>
<keyword evidence="2" id="KW-0808">Transferase</keyword>